<sequence length="267" mass="29000">MCSHRQRAAHVAPLLRPLVAVGKERQFSLQEEASWGHRSTDEVFAKASPYVASSPNLAVWPPPGHAPGLLDPFGTPSPIVPAFSMVLLALFAQPDGQHRQGWPANGRARSVSERPPRASASESLSLALLQAGNAAWTLPARTLRPRLPTCAVEIAEKSPTAGTCEGWRKRNCPPRFRSASEYVKGIPETVPLLSPTRVCFFRRLPLSVRAGSLSPPFLLLALRTFASGNRLRLTALSISARSSRQEASARTVAKSEIPAGARQYLRY</sequence>
<evidence type="ECO:0000313" key="1">
    <source>
        <dbReference type="EMBL" id="KAF2117621.1"/>
    </source>
</evidence>
<name>A0A6A5ZGX4_9PLEO</name>
<reference evidence="1" key="1">
    <citation type="journal article" date="2020" name="Stud. Mycol.">
        <title>101 Dothideomycetes genomes: a test case for predicting lifestyles and emergence of pathogens.</title>
        <authorList>
            <person name="Haridas S."/>
            <person name="Albert R."/>
            <person name="Binder M."/>
            <person name="Bloem J."/>
            <person name="Labutti K."/>
            <person name="Salamov A."/>
            <person name="Andreopoulos B."/>
            <person name="Baker S."/>
            <person name="Barry K."/>
            <person name="Bills G."/>
            <person name="Bluhm B."/>
            <person name="Cannon C."/>
            <person name="Castanera R."/>
            <person name="Culley D."/>
            <person name="Daum C."/>
            <person name="Ezra D."/>
            <person name="Gonzalez J."/>
            <person name="Henrissat B."/>
            <person name="Kuo A."/>
            <person name="Liang C."/>
            <person name="Lipzen A."/>
            <person name="Lutzoni F."/>
            <person name="Magnuson J."/>
            <person name="Mondo S."/>
            <person name="Nolan M."/>
            <person name="Ohm R."/>
            <person name="Pangilinan J."/>
            <person name="Park H.-J."/>
            <person name="Ramirez L."/>
            <person name="Alfaro M."/>
            <person name="Sun H."/>
            <person name="Tritt A."/>
            <person name="Yoshinaga Y."/>
            <person name="Zwiers L.-H."/>
            <person name="Turgeon B."/>
            <person name="Goodwin S."/>
            <person name="Spatafora J."/>
            <person name="Crous P."/>
            <person name="Grigoriev I."/>
        </authorList>
    </citation>
    <scope>NUCLEOTIDE SEQUENCE</scope>
    <source>
        <strain evidence="1">CBS 627.86</strain>
    </source>
</reference>
<organism evidence="1 2">
    <name type="scientific">Lophiotrema nucula</name>
    <dbReference type="NCBI Taxonomy" id="690887"/>
    <lineage>
        <taxon>Eukaryota</taxon>
        <taxon>Fungi</taxon>
        <taxon>Dikarya</taxon>
        <taxon>Ascomycota</taxon>
        <taxon>Pezizomycotina</taxon>
        <taxon>Dothideomycetes</taxon>
        <taxon>Pleosporomycetidae</taxon>
        <taxon>Pleosporales</taxon>
        <taxon>Lophiotremataceae</taxon>
        <taxon>Lophiotrema</taxon>
    </lineage>
</organism>
<accession>A0A6A5ZGX4</accession>
<dbReference type="EMBL" id="ML977318">
    <property type="protein sequence ID" value="KAF2117621.1"/>
    <property type="molecule type" value="Genomic_DNA"/>
</dbReference>
<protein>
    <submittedName>
        <fullName evidence="1">Uncharacterized protein</fullName>
    </submittedName>
</protein>
<dbReference type="Proteomes" id="UP000799770">
    <property type="component" value="Unassembled WGS sequence"/>
</dbReference>
<proteinExistence type="predicted"/>
<keyword evidence="2" id="KW-1185">Reference proteome</keyword>
<gene>
    <name evidence="1" type="ORF">BDV96DRAFT_679415</name>
</gene>
<evidence type="ECO:0000313" key="2">
    <source>
        <dbReference type="Proteomes" id="UP000799770"/>
    </source>
</evidence>
<dbReference type="AlphaFoldDB" id="A0A6A5ZGX4"/>